<feature type="signal peptide" evidence="1">
    <location>
        <begin position="1"/>
        <end position="22"/>
    </location>
</feature>
<protein>
    <recommendedName>
        <fullName evidence="2">Glycine zipper 2TM domain-containing protein</fullName>
    </recommendedName>
</protein>
<gene>
    <name evidence="3" type="ORF">BHC57_00945</name>
</gene>
<dbReference type="EMBL" id="MEIU01000004">
    <property type="protein sequence ID" value="PIT62637.1"/>
    <property type="molecule type" value="Genomic_DNA"/>
</dbReference>
<sequence length="67" mass="6397">MKSSIKTLALIAVIATSLSACADMTPAQRNTATGVVVGGVAGNLLGKDTGATLGGAALGGVIGSQIR</sequence>
<dbReference type="GO" id="GO:0019867">
    <property type="term" value="C:outer membrane"/>
    <property type="evidence" value="ECO:0007669"/>
    <property type="project" value="InterPro"/>
</dbReference>
<evidence type="ECO:0000313" key="3">
    <source>
        <dbReference type="EMBL" id="PIT62637.1"/>
    </source>
</evidence>
<comment type="caution">
    <text evidence="3">The sequence shown here is derived from an EMBL/GenBank/DDBJ whole genome shotgun (WGS) entry which is preliminary data.</text>
</comment>
<dbReference type="InterPro" id="IPR008816">
    <property type="entry name" value="Gly_zipper_2TM_dom"/>
</dbReference>
<organism evidence="3 4">
    <name type="scientific">Snodgrassella alvi</name>
    <dbReference type="NCBI Taxonomy" id="1196083"/>
    <lineage>
        <taxon>Bacteria</taxon>
        <taxon>Pseudomonadati</taxon>
        <taxon>Pseudomonadota</taxon>
        <taxon>Betaproteobacteria</taxon>
        <taxon>Neisseriales</taxon>
        <taxon>Neisseriaceae</taxon>
        <taxon>Snodgrassella</taxon>
    </lineage>
</organism>
<dbReference type="AlphaFoldDB" id="A0A855FWL3"/>
<evidence type="ECO:0000256" key="1">
    <source>
        <dbReference type="SAM" id="SignalP"/>
    </source>
</evidence>
<accession>A0A855FWL3</accession>
<dbReference type="PROSITE" id="PS51257">
    <property type="entry name" value="PROKAR_LIPOPROTEIN"/>
    <property type="match status" value="1"/>
</dbReference>
<proteinExistence type="predicted"/>
<evidence type="ECO:0000313" key="4">
    <source>
        <dbReference type="Proteomes" id="UP000230463"/>
    </source>
</evidence>
<evidence type="ECO:0000259" key="2">
    <source>
        <dbReference type="Pfam" id="PF05433"/>
    </source>
</evidence>
<feature type="chain" id="PRO_5033052183" description="Glycine zipper 2TM domain-containing protein" evidence="1">
    <location>
        <begin position="23"/>
        <end position="67"/>
    </location>
</feature>
<dbReference type="Proteomes" id="UP000230463">
    <property type="component" value="Unassembled WGS sequence"/>
</dbReference>
<dbReference type="Pfam" id="PF05433">
    <property type="entry name" value="Rick_17kDa_Anti"/>
    <property type="match status" value="1"/>
</dbReference>
<dbReference type="RefSeq" id="WP_100099557.1">
    <property type="nucleotide sequence ID" value="NZ_MDUZ01000050.1"/>
</dbReference>
<name>A0A855FWL3_9NEIS</name>
<reference evidence="3 4" key="1">
    <citation type="journal article" date="2017" name="MBio">
        <title>Type VI secretion-mediated competition in the bee gut microbiome.</title>
        <authorList>
            <person name="Steele M.I."/>
            <person name="Kwong W.K."/>
            <person name="Powell J.E."/>
            <person name="Whiteley M."/>
            <person name="Moran N.A."/>
        </authorList>
    </citation>
    <scope>NUCLEOTIDE SEQUENCE [LARGE SCALE GENOMIC DNA]</scope>
    <source>
        <strain evidence="3 4">HK3</strain>
    </source>
</reference>
<feature type="domain" description="Glycine zipper 2TM" evidence="2">
    <location>
        <begin position="31"/>
        <end position="66"/>
    </location>
</feature>
<keyword evidence="1" id="KW-0732">Signal</keyword>